<dbReference type="InterPro" id="IPR011055">
    <property type="entry name" value="Dup_hybrid_motif"/>
</dbReference>
<dbReference type="Pfam" id="PF01551">
    <property type="entry name" value="Peptidase_M23"/>
    <property type="match status" value="1"/>
</dbReference>
<dbReference type="InterPro" id="IPR050570">
    <property type="entry name" value="Cell_wall_metabolism_enzyme"/>
</dbReference>
<evidence type="ECO:0000259" key="2">
    <source>
        <dbReference type="PROSITE" id="PS51782"/>
    </source>
</evidence>
<dbReference type="CDD" id="cd12797">
    <property type="entry name" value="M23_peptidase"/>
    <property type="match status" value="1"/>
</dbReference>
<dbReference type="RefSeq" id="WP_285726399.1">
    <property type="nucleotide sequence ID" value="NZ_BSDD01000004.1"/>
</dbReference>
<dbReference type="InterPro" id="IPR016047">
    <property type="entry name" value="M23ase_b-sheet_dom"/>
</dbReference>
<dbReference type="SUPFAM" id="SSF51261">
    <property type="entry name" value="Duplicated hybrid motif"/>
    <property type="match status" value="1"/>
</dbReference>
<sequence length="348" mass="37644">MRLAVLTLVLASLTLNLHAAPKGRRTRRASHPAADGSWHVVRKGETGAKVARDNGLSLPELKALNPHVNLAHLSVGTRLKVGAGPAAATQARVEMAEPAPSPVVPVTPLAALPAGPDIAPAPMPHLEGLQPYRMRIPLPSTASAHRTLHLAPESAEDLLARMRPVVPPVSEAELAALLPSFTPADPDHLDLLWPVETRTISSAWGPRMRTKMVRVRNQRKKRIRYRGRHKGVDLTAPMGTAIYAAMDGKVIMAARHRQYGNYVIIDHGNGVMTLYAHAKLTLVHEGDIVRRGQKIGEVGRTGNATGPHLHFELRVDGVQRNPLPALDDEEEIPAEVAAQNAALDDARR</sequence>
<dbReference type="SMART" id="SM00257">
    <property type="entry name" value="LysM"/>
    <property type="match status" value="1"/>
</dbReference>
<dbReference type="Gene3D" id="3.10.350.10">
    <property type="entry name" value="LysM domain"/>
    <property type="match status" value="1"/>
</dbReference>
<evidence type="ECO:0000313" key="3">
    <source>
        <dbReference type="EMBL" id="GLH70809.1"/>
    </source>
</evidence>
<proteinExistence type="predicted"/>
<feature type="chain" id="PRO_5046850463" description="LysM domain-containing protein" evidence="1">
    <location>
        <begin position="20"/>
        <end position="348"/>
    </location>
</feature>
<keyword evidence="4" id="KW-1185">Reference proteome</keyword>
<feature type="domain" description="LysM" evidence="2">
    <location>
        <begin position="37"/>
        <end position="81"/>
    </location>
</feature>
<accession>A0ABQ5Q7P2</accession>
<dbReference type="Gene3D" id="2.70.70.10">
    <property type="entry name" value="Glucose Permease (Domain IIA)"/>
    <property type="match status" value="1"/>
</dbReference>
<comment type="caution">
    <text evidence="3">The sequence shown here is derived from an EMBL/GenBank/DDBJ whole genome shotgun (WGS) entry which is preliminary data.</text>
</comment>
<dbReference type="CDD" id="cd00118">
    <property type="entry name" value="LysM"/>
    <property type="match status" value="1"/>
</dbReference>
<dbReference type="Pfam" id="PF01476">
    <property type="entry name" value="LysM"/>
    <property type="match status" value="1"/>
</dbReference>
<feature type="signal peptide" evidence="1">
    <location>
        <begin position="1"/>
        <end position="19"/>
    </location>
</feature>
<dbReference type="PANTHER" id="PTHR21666">
    <property type="entry name" value="PEPTIDASE-RELATED"/>
    <property type="match status" value="1"/>
</dbReference>
<dbReference type="PROSITE" id="PS51782">
    <property type="entry name" value="LYSM"/>
    <property type="match status" value="1"/>
</dbReference>
<dbReference type="SUPFAM" id="SSF54106">
    <property type="entry name" value="LysM domain"/>
    <property type="match status" value="1"/>
</dbReference>
<dbReference type="Proteomes" id="UP001165089">
    <property type="component" value="Unassembled WGS sequence"/>
</dbReference>
<organism evidence="3 4">
    <name type="scientific">Geothrix rubra</name>
    <dbReference type="NCBI Taxonomy" id="2927977"/>
    <lineage>
        <taxon>Bacteria</taxon>
        <taxon>Pseudomonadati</taxon>
        <taxon>Acidobacteriota</taxon>
        <taxon>Holophagae</taxon>
        <taxon>Holophagales</taxon>
        <taxon>Holophagaceae</taxon>
        <taxon>Geothrix</taxon>
    </lineage>
</organism>
<reference evidence="3 4" key="1">
    <citation type="journal article" date="2023" name="Antonie Van Leeuwenhoek">
        <title>Mesoterricola silvestris gen. nov., sp. nov., Mesoterricola sediminis sp. nov., Geothrix oryzae sp. nov., Geothrix edaphica sp. nov., Geothrix rubra sp. nov., and Geothrix limicola sp. nov., six novel members of Acidobacteriota isolated from soils.</title>
        <authorList>
            <person name="Itoh H."/>
            <person name="Sugisawa Y."/>
            <person name="Mise K."/>
            <person name="Xu Z."/>
            <person name="Kuniyasu M."/>
            <person name="Ushijima N."/>
            <person name="Kawano K."/>
            <person name="Kobayashi E."/>
            <person name="Shiratori Y."/>
            <person name="Masuda Y."/>
            <person name="Senoo K."/>
        </authorList>
    </citation>
    <scope>NUCLEOTIDE SEQUENCE [LARGE SCALE GENOMIC DNA]</scope>
    <source>
        <strain evidence="3 4">Red803</strain>
    </source>
</reference>
<dbReference type="PANTHER" id="PTHR21666:SF270">
    <property type="entry name" value="MUREIN HYDROLASE ACTIVATOR ENVC"/>
    <property type="match status" value="1"/>
</dbReference>
<dbReference type="EMBL" id="BSDD01000004">
    <property type="protein sequence ID" value="GLH70809.1"/>
    <property type="molecule type" value="Genomic_DNA"/>
</dbReference>
<keyword evidence="1" id="KW-0732">Signal</keyword>
<evidence type="ECO:0000256" key="1">
    <source>
        <dbReference type="SAM" id="SignalP"/>
    </source>
</evidence>
<gene>
    <name evidence="3" type="ORF">GETHPA_23420</name>
</gene>
<protein>
    <recommendedName>
        <fullName evidence="2">LysM domain-containing protein</fullName>
    </recommendedName>
</protein>
<dbReference type="InterPro" id="IPR018392">
    <property type="entry name" value="LysM"/>
</dbReference>
<evidence type="ECO:0000313" key="4">
    <source>
        <dbReference type="Proteomes" id="UP001165089"/>
    </source>
</evidence>
<dbReference type="InterPro" id="IPR036779">
    <property type="entry name" value="LysM_dom_sf"/>
</dbReference>
<name>A0ABQ5Q7P2_9BACT</name>